<accession>A0A8S5MZS2</accession>
<evidence type="ECO:0000313" key="1">
    <source>
        <dbReference type="EMBL" id="DAD87854.1"/>
    </source>
</evidence>
<proteinExistence type="predicted"/>
<reference evidence="1" key="1">
    <citation type="journal article" date="2021" name="Proc. Natl. Acad. Sci. U.S.A.">
        <title>A Catalog of Tens of Thousands of Viruses from Human Metagenomes Reveals Hidden Associations with Chronic Diseases.</title>
        <authorList>
            <person name="Tisza M.J."/>
            <person name="Buck C.B."/>
        </authorList>
    </citation>
    <scope>NUCLEOTIDE SEQUENCE</scope>
    <source>
        <strain evidence="1">Ct43U4</strain>
    </source>
</reference>
<organism evidence="1">
    <name type="scientific">Siphoviridae sp. ct43U4</name>
    <dbReference type="NCBI Taxonomy" id="2826285"/>
    <lineage>
        <taxon>Viruses</taxon>
        <taxon>Duplodnaviria</taxon>
        <taxon>Heunggongvirae</taxon>
        <taxon>Uroviricota</taxon>
        <taxon>Caudoviricetes</taxon>
    </lineage>
</organism>
<sequence>MEQILTSRKKDYFGNPIFRFVNRNKQGKTIRTACVASKMFQGYGGNIDVCIYTRSDLKEYELVEIALENAMTTVEALGYKGFGVQNVNVSYDETGYPRLVKIIYTGILGDFVKDTYAHQSASENDTISEVIEDEKKQQA</sequence>
<protein>
    <submittedName>
        <fullName evidence="1">Uncharacterized protein</fullName>
    </submittedName>
</protein>
<name>A0A8S5MZS2_9CAUD</name>
<dbReference type="EMBL" id="BK015029">
    <property type="protein sequence ID" value="DAD87854.1"/>
    <property type="molecule type" value="Genomic_DNA"/>
</dbReference>